<dbReference type="OrthoDB" id="9798415at2"/>
<keyword evidence="1" id="KW-0472">Membrane</keyword>
<organism evidence="2 3">
    <name type="scientific">Desulfocicer vacuolatum DSM 3385</name>
    <dbReference type="NCBI Taxonomy" id="1121400"/>
    <lineage>
        <taxon>Bacteria</taxon>
        <taxon>Pseudomonadati</taxon>
        <taxon>Thermodesulfobacteriota</taxon>
        <taxon>Desulfobacteria</taxon>
        <taxon>Desulfobacterales</taxon>
        <taxon>Desulfobacteraceae</taxon>
        <taxon>Desulfocicer</taxon>
    </lineage>
</organism>
<keyword evidence="1" id="KW-0812">Transmembrane</keyword>
<dbReference type="GO" id="GO:0005886">
    <property type="term" value="C:plasma membrane"/>
    <property type="evidence" value="ECO:0007669"/>
    <property type="project" value="TreeGrafter"/>
</dbReference>
<dbReference type="PANTHER" id="PTHR32063">
    <property type="match status" value="1"/>
</dbReference>
<dbReference type="AlphaFoldDB" id="A0A1W2CCH3"/>
<dbReference type="PRINTS" id="PR00702">
    <property type="entry name" value="ACRIFLAVINRP"/>
</dbReference>
<accession>A0A1W2CCH3</accession>
<feature type="transmembrane region" description="Helical" evidence="1">
    <location>
        <begin position="589"/>
        <end position="605"/>
    </location>
</feature>
<dbReference type="RefSeq" id="WP_084069574.1">
    <property type="nucleotide sequence ID" value="NZ_FWXY01000011.1"/>
</dbReference>
<dbReference type="PANTHER" id="PTHR32063:SF19">
    <property type="entry name" value="CATION EFFLUX SYSTEM PROTEIN CUSA"/>
    <property type="match status" value="1"/>
</dbReference>
<dbReference type="SUPFAM" id="SSF82693">
    <property type="entry name" value="Multidrug efflux transporter AcrB pore domain, PN1, PN2, PC1 and PC2 subdomains"/>
    <property type="match status" value="2"/>
</dbReference>
<dbReference type="GO" id="GO:0042910">
    <property type="term" value="F:xenobiotic transmembrane transporter activity"/>
    <property type="evidence" value="ECO:0007669"/>
    <property type="project" value="TreeGrafter"/>
</dbReference>
<dbReference type="Gene3D" id="3.30.70.1440">
    <property type="entry name" value="Multidrug efflux transporter AcrB pore domain"/>
    <property type="match status" value="1"/>
</dbReference>
<keyword evidence="1" id="KW-1133">Transmembrane helix</keyword>
<feature type="transmembrane region" description="Helical" evidence="1">
    <location>
        <begin position="1126"/>
        <end position="1149"/>
    </location>
</feature>
<feature type="transmembrane region" description="Helical" evidence="1">
    <location>
        <begin position="987"/>
        <end position="1004"/>
    </location>
</feature>
<feature type="transmembrane region" description="Helical" evidence="1">
    <location>
        <begin position="539"/>
        <end position="561"/>
    </location>
</feature>
<dbReference type="Gene3D" id="3.30.70.1430">
    <property type="entry name" value="Multidrug efflux transporter AcrB pore domain"/>
    <property type="match status" value="3"/>
</dbReference>
<feature type="transmembrane region" description="Helical" evidence="1">
    <location>
        <begin position="12"/>
        <end position="32"/>
    </location>
</feature>
<dbReference type="Gene3D" id="3.30.2090.10">
    <property type="entry name" value="Multidrug efflux transporter AcrB TolC docking domain, DN and DC subdomains"/>
    <property type="match status" value="2"/>
</dbReference>
<dbReference type="Pfam" id="PF00873">
    <property type="entry name" value="ACR_tran"/>
    <property type="match status" value="3"/>
</dbReference>
<evidence type="ECO:0000313" key="3">
    <source>
        <dbReference type="Proteomes" id="UP000192418"/>
    </source>
</evidence>
<feature type="transmembrane region" description="Helical" evidence="1">
    <location>
        <begin position="438"/>
        <end position="457"/>
    </location>
</feature>
<name>A0A1W2CCH3_9BACT</name>
<keyword evidence="3" id="KW-1185">Reference proteome</keyword>
<feature type="transmembrane region" description="Helical" evidence="1">
    <location>
        <begin position="365"/>
        <end position="384"/>
    </location>
</feature>
<evidence type="ECO:0000256" key="1">
    <source>
        <dbReference type="SAM" id="Phobius"/>
    </source>
</evidence>
<dbReference type="SUPFAM" id="SSF82866">
    <property type="entry name" value="Multidrug efflux transporter AcrB transmembrane domain"/>
    <property type="match status" value="2"/>
</dbReference>
<proteinExistence type="predicted"/>
<feature type="transmembrane region" description="Helical" evidence="1">
    <location>
        <begin position="1096"/>
        <end position="1114"/>
    </location>
</feature>
<evidence type="ECO:0000313" key="2">
    <source>
        <dbReference type="EMBL" id="SMC82694.1"/>
    </source>
</evidence>
<feature type="transmembrane region" description="Helical" evidence="1">
    <location>
        <begin position="1037"/>
        <end position="1061"/>
    </location>
</feature>
<feature type="transmembrane region" description="Helical" evidence="1">
    <location>
        <begin position="513"/>
        <end position="533"/>
    </location>
</feature>
<feature type="transmembrane region" description="Helical" evidence="1">
    <location>
        <begin position="477"/>
        <end position="498"/>
    </location>
</feature>
<dbReference type="Gene3D" id="3.30.70.1320">
    <property type="entry name" value="Multidrug efflux transporter AcrB pore domain like"/>
    <property type="match status" value="1"/>
</dbReference>
<dbReference type="InterPro" id="IPR027463">
    <property type="entry name" value="AcrB_DN_DC_subdom"/>
</dbReference>
<dbReference type="EMBL" id="FWXY01000011">
    <property type="protein sequence ID" value="SMC82694.1"/>
    <property type="molecule type" value="Genomic_DNA"/>
</dbReference>
<dbReference type="Proteomes" id="UP000192418">
    <property type="component" value="Unassembled WGS sequence"/>
</dbReference>
<dbReference type="SUPFAM" id="SSF82714">
    <property type="entry name" value="Multidrug efflux transporter AcrB TolC docking domain, DN and DC subdomains"/>
    <property type="match status" value="2"/>
</dbReference>
<dbReference type="InterPro" id="IPR001036">
    <property type="entry name" value="Acrflvin-R"/>
</dbReference>
<feature type="transmembrane region" description="Helical" evidence="1">
    <location>
        <begin position="390"/>
        <end position="411"/>
    </location>
</feature>
<feature type="transmembrane region" description="Helical" evidence="1">
    <location>
        <begin position="1011"/>
        <end position="1031"/>
    </location>
</feature>
<sequence length="1157" mass="129586">MIEKIIEWSVNNRFMVMLVTLFAILGGIFAMVNIPVDAIPDLSDVQVIVYTEYSGQAPQVVEDQVTYPLTTAMLSVPFAKVVRGYSFFGYSFVYIIFEDGTDLYWARSRVLEYLNFVSGRLPAGVTPSLGPDATGVGWVYEYVLKDTSGKYDLQQMRSLQDWYLRYELTAVPGVSEVASIGGYVKQYQIEVDPNKLLAYNLPIGKVKKAIQRSNNDVGGKLLEMGETEFMVRGLGYITSREDIERIAVGVDEYGTPILMKNIATVHMGPELRRGILEWNGEGEVVGGIVVMRYGANALDVIDRVKAKLKDLEKGLPQGVIIEAGYDRSGLIHRAVTTLKTKLMEEMVVVALICILFLMHFRSAFVAIFTLPVGILISFLIIYPLGINANIMSLGGIAIAIGVMVDASVVMVENAHKHLERDTGDKSHARIIMEASKEVGPALFYSLLIITVSFLPVFTLTEQSGRMFKPLAYTKTFAMAASSVLAVTVIPVLMTFFVVERPLPATLAPVKKRLIYYLFPLAPAMLVITAGTIGVTLPDWSLAAALLLGIFILICLVPQRIFPEVRNPMSRFFVKIYLPMIHWVLNRRKTTILMAIIIVVLTWYPFSRLGSEFMPPLDEGDLLYMPTTLPGISITKAKELLQQTDKIIQRFPEVHHTLGKIGRAETPTDPAPLSMIETTITLRPRVEYERVVVERFFSHWPPWLKKPLTWFWPEEKKGKILHEWRKKEVERFFSHWPEWIQWPLSMVWPRERYITIDELASDLDRAIQFPGLTNAWTMPIKTRIDMLSTGIKTPVGIKLMGPDLAVLTDLGAKIEAVVREIPGTLSAFSERVTGGNYLDFQIRRDQIARYGLTVGDVQDVIMTAIGGMNVTYTVEGLERYPVNLRYNRELRDDMDRIRRVLVPTSTGAQVPLAQLTDIAIHKGPAGIKSENSRRTAWIYVDIRGVDLGSYVKNAKMVVDQKIDIPPGYSMVWSGQYEYMEKARKTLNIIVPATLVIIFILLYIHFKSIVEAVIVMGTLPFAMVGGIWLIFILDYNVSVAVVVGFIALAGLAAETGVVMLVYLDEVFHRQRQAGVMRTPKDLAGAIIEGAVERVRPKIMTVATTLIGLLPVMWGNATGAQVMKRIAAPMVGGLISSTILTLIIIPAVYFIWKQWEVKKN</sequence>
<dbReference type="Gene3D" id="1.20.1640.10">
    <property type="entry name" value="Multidrug efflux transporter AcrB transmembrane domain"/>
    <property type="match status" value="3"/>
</dbReference>
<gene>
    <name evidence="2" type="ORF">SAMN02746065_111106</name>
</gene>
<dbReference type="STRING" id="1121400.SAMN02746065_111106"/>
<protein>
    <submittedName>
        <fullName evidence="2">Cu(I)/Ag(I) efflux system membrane protein CusA/SilA</fullName>
    </submittedName>
</protein>
<reference evidence="2 3" key="1">
    <citation type="submission" date="2017-04" db="EMBL/GenBank/DDBJ databases">
        <authorList>
            <person name="Afonso C.L."/>
            <person name="Miller P.J."/>
            <person name="Scott M.A."/>
            <person name="Spackman E."/>
            <person name="Goraichik I."/>
            <person name="Dimitrov K.M."/>
            <person name="Suarez D.L."/>
            <person name="Swayne D.E."/>
        </authorList>
    </citation>
    <scope>NUCLEOTIDE SEQUENCE [LARGE SCALE GENOMIC DNA]</scope>
    <source>
        <strain evidence="2 3">DSM 3385</strain>
    </source>
</reference>